<evidence type="ECO:0008006" key="4">
    <source>
        <dbReference type="Google" id="ProtNLM"/>
    </source>
</evidence>
<sequence length="201" mass="22390">MRVGVWLSCLFGVATARVFVALAPKSNEYTDITPENLPTCPQSKWALKGQTYDSFTACSASPTTVLAVNPFRCASYSVNPSQGLYACDKCYFAWSYAKNSQTQIVPWSTPAQAQSFRAPISAFFVPQRLSRRNDLKSCLMVMDSNLRQLCDYIVREDANLPRGSKATCVKGSVFTPFANLLGDADQCRQYEIYRGKVVCRK</sequence>
<name>A0A6G0XCL0_9STRA</name>
<keyword evidence="1" id="KW-0732">Signal</keyword>
<protein>
    <recommendedName>
        <fullName evidence="4">Secreted protein</fullName>
    </recommendedName>
</protein>
<dbReference type="EMBL" id="VJMJ01000081">
    <property type="protein sequence ID" value="KAF0737756.1"/>
    <property type="molecule type" value="Genomic_DNA"/>
</dbReference>
<evidence type="ECO:0000313" key="3">
    <source>
        <dbReference type="Proteomes" id="UP000481153"/>
    </source>
</evidence>
<evidence type="ECO:0000313" key="2">
    <source>
        <dbReference type="EMBL" id="KAF0737756.1"/>
    </source>
</evidence>
<dbReference type="AlphaFoldDB" id="A0A6G0XCL0"/>
<evidence type="ECO:0000256" key="1">
    <source>
        <dbReference type="SAM" id="SignalP"/>
    </source>
</evidence>
<keyword evidence="3" id="KW-1185">Reference proteome</keyword>
<dbReference type="VEuPathDB" id="FungiDB:AeMF1_019751"/>
<comment type="caution">
    <text evidence="2">The sequence shown here is derived from an EMBL/GenBank/DDBJ whole genome shotgun (WGS) entry which is preliminary data.</text>
</comment>
<reference evidence="2 3" key="1">
    <citation type="submission" date="2019-07" db="EMBL/GenBank/DDBJ databases">
        <title>Genomics analysis of Aphanomyces spp. identifies a new class of oomycete effector associated with host adaptation.</title>
        <authorList>
            <person name="Gaulin E."/>
        </authorList>
    </citation>
    <scope>NUCLEOTIDE SEQUENCE [LARGE SCALE GENOMIC DNA]</scope>
    <source>
        <strain evidence="2 3">ATCC 201684</strain>
    </source>
</reference>
<feature type="chain" id="PRO_5026200746" description="Secreted protein" evidence="1">
    <location>
        <begin position="17"/>
        <end position="201"/>
    </location>
</feature>
<dbReference type="Proteomes" id="UP000481153">
    <property type="component" value="Unassembled WGS sequence"/>
</dbReference>
<gene>
    <name evidence="2" type="ORF">Ae201684_006250</name>
</gene>
<accession>A0A6G0XCL0</accession>
<organism evidence="2 3">
    <name type="scientific">Aphanomyces euteiches</name>
    <dbReference type="NCBI Taxonomy" id="100861"/>
    <lineage>
        <taxon>Eukaryota</taxon>
        <taxon>Sar</taxon>
        <taxon>Stramenopiles</taxon>
        <taxon>Oomycota</taxon>
        <taxon>Saprolegniomycetes</taxon>
        <taxon>Saprolegniales</taxon>
        <taxon>Verrucalvaceae</taxon>
        <taxon>Aphanomyces</taxon>
    </lineage>
</organism>
<proteinExistence type="predicted"/>
<feature type="signal peptide" evidence="1">
    <location>
        <begin position="1"/>
        <end position="16"/>
    </location>
</feature>